<feature type="transmembrane region" description="Helical" evidence="2">
    <location>
        <begin position="268"/>
        <end position="292"/>
    </location>
</feature>
<dbReference type="Proteomes" id="UP000030747">
    <property type="component" value="Unassembled WGS sequence"/>
</dbReference>
<dbReference type="OMA" id="VANATWM"/>
<name>U6KVK2_EIMTE</name>
<reference evidence="3" key="1">
    <citation type="submission" date="2013-10" db="EMBL/GenBank/DDBJ databases">
        <title>Genomic analysis of the causative agents of coccidiosis in chickens.</title>
        <authorList>
            <person name="Reid A.J."/>
            <person name="Blake D."/>
            <person name="Billington K."/>
            <person name="Browne H."/>
            <person name="Dunn M."/>
            <person name="Hung S."/>
            <person name="Kawahara F."/>
            <person name="Miranda-Saavedra D."/>
            <person name="Mourier T."/>
            <person name="Nagra H."/>
            <person name="Otto T.D."/>
            <person name="Rawlings N."/>
            <person name="Sanchez A."/>
            <person name="Sanders M."/>
            <person name="Subramaniam C."/>
            <person name="Tay Y."/>
            <person name="Dear P."/>
            <person name="Doerig C."/>
            <person name="Gruber A."/>
            <person name="Parkinson J."/>
            <person name="Shirley M."/>
            <person name="Wan K.L."/>
            <person name="Berriman M."/>
            <person name="Tomley F."/>
            <person name="Pain A."/>
        </authorList>
    </citation>
    <scope>NUCLEOTIDE SEQUENCE [LARGE SCALE GENOMIC DNA]</scope>
    <source>
        <strain evidence="3">Houghton</strain>
    </source>
</reference>
<dbReference type="GeneID" id="25252574"/>
<reference evidence="3" key="2">
    <citation type="submission" date="2013-10" db="EMBL/GenBank/DDBJ databases">
        <authorList>
            <person name="Aslett M."/>
        </authorList>
    </citation>
    <scope>NUCLEOTIDE SEQUENCE [LARGE SCALE GENOMIC DNA]</scope>
    <source>
        <strain evidence="3">Houghton</strain>
    </source>
</reference>
<evidence type="ECO:0000313" key="4">
    <source>
        <dbReference type="Proteomes" id="UP000030747"/>
    </source>
</evidence>
<keyword evidence="4" id="KW-1185">Reference proteome</keyword>
<protein>
    <recommendedName>
        <fullName evidence="5">Transmembrane protein</fullName>
    </recommendedName>
</protein>
<evidence type="ECO:0000256" key="2">
    <source>
        <dbReference type="SAM" id="Phobius"/>
    </source>
</evidence>
<feature type="region of interest" description="Disordered" evidence="1">
    <location>
        <begin position="1"/>
        <end position="23"/>
    </location>
</feature>
<keyword evidence="2" id="KW-1133">Transmembrane helix</keyword>
<sequence length="374" mass="40031">MDLKKPQRKRRNTKRHPVYPPPHGMDAGVSAGAEASAGGVLAGSSTDKVVCPKPAAGYFFRNYAASIAFHSYIAFLPALLIPILGKTTPFSRWSSDALTILTVFVANATWMEVLGVDCTGDACSAFMEAAQEKQFKEAHGSSLNSTKKWQWFLGGASGLLGAVTVGLVIAAFSPLNPFSGVLPLPHELFHRVRSDVALKPSIGIDILNAVLTDEQSVLVASHVQTAALAIVGWCPKIFDPFLQNVENVLLSFSPMETFRSISLLLDTFLVEFLLCFIVYLVSSVVTSAAFYFELKHAKRINLAVLLLAVLAGLPFCAIVGGPMLGMSFAALVAGSRLDLLCFILNGSADLLAALCATYFVCPVPRTSCGKQKVD</sequence>
<organism evidence="3 4">
    <name type="scientific">Eimeria tenella</name>
    <name type="common">Coccidian parasite</name>
    <dbReference type="NCBI Taxonomy" id="5802"/>
    <lineage>
        <taxon>Eukaryota</taxon>
        <taxon>Sar</taxon>
        <taxon>Alveolata</taxon>
        <taxon>Apicomplexa</taxon>
        <taxon>Conoidasida</taxon>
        <taxon>Coccidia</taxon>
        <taxon>Eucoccidiorida</taxon>
        <taxon>Eimeriorina</taxon>
        <taxon>Eimeriidae</taxon>
        <taxon>Eimeria</taxon>
    </lineage>
</organism>
<feature type="transmembrane region" description="Helical" evidence="2">
    <location>
        <begin position="151"/>
        <end position="172"/>
    </location>
</feature>
<dbReference type="EMBL" id="HG674448">
    <property type="protein sequence ID" value="CDJ39530.1"/>
    <property type="molecule type" value="Genomic_DNA"/>
</dbReference>
<feature type="compositionally biased region" description="Basic residues" evidence="1">
    <location>
        <begin position="1"/>
        <end position="17"/>
    </location>
</feature>
<dbReference type="VEuPathDB" id="ToxoDB:ETH_00017145"/>
<dbReference type="OrthoDB" id="347010at2759"/>
<keyword evidence="2" id="KW-0812">Transmembrane</keyword>
<dbReference type="AlphaFoldDB" id="U6KVK2"/>
<evidence type="ECO:0000256" key="1">
    <source>
        <dbReference type="SAM" id="MobiDB-lite"/>
    </source>
</evidence>
<feature type="transmembrane region" description="Helical" evidence="2">
    <location>
        <begin position="339"/>
        <end position="360"/>
    </location>
</feature>
<accession>U6KVK2</accession>
<gene>
    <name evidence="3" type="ORF">ETH_00017145</name>
</gene>
<proteinExistence type="predicted"/>
<evidence type="ECO:0008006" key="5">
    <source>
        <dbReference type="Google" id="ProtNLM"/>
    </source>
</evidence>
<feature type="transmembrane region" description="Helical" evidence="2">
    <location>
        <begin position="63"/>
        <end position="84"/>
    </location>
</feature>
<keyword evidence="2" id="KW-0472">Membrane</keyword>
<dbReference type="RefSeq" id="XP_013230285.1">
    <property type="nucleotide sequence ID" value="XM_013374831.1"/>
</dbReference>
<dbReference type="VEuPathDB" id="ToxoDB:ETH2_1037900"/>
<feature type="transmembrane region" description="Helical" evidence="2">
    <location>
        <begin position="304"/>
        <end position="332"/>
    </location>
</feature>
<evidence type="ECO:0000313" key="3">
    <source>
        <dbReference type="EMBL" id="CDJ39530.1"/>
    </source>
</evidence>